<dbReference type="AlphaFoldDB" id="A0A4R5TUE8"/>
<sequence length="205" mass="21601">MPSFDLPTRPGRFAVAVPEHWATFDVAHEQLVTARREAMSGAGSAQERLQIDELFTHAKRVTSAARKAGALWGAGTATVYDDGFFVGQVMLFAVTAPDPSTFTTPTMSAALGGGRGTGAADLPPRTVTAVRLADGTAATRVCGQEEVQATDAQRVRVLVSHTFVPVPGSGDEFILVTGLSPNLALEEEVLDLFDAIAGTFRFLPA</sequence>
<protein>
    <submittedName>
        <fullName evidence="1">Uncharacterized protein</fullName>
    </submittedName>
</protein>
<keyword evidence="2" id="KW-1185">Reference proteome</keyword>
<proteinExistence type="predicted"/>
<dbReference type="RefSeq" id="WP_133404332.1">
    <property type="nucleotide sequence ID" value="NZ_SMTK01000004.1"/>
</dbReference>
<reference evidence="1 2" key="1">
    <citation type="submission" date="2019-03" db="EMBL/GenBank/DDBJ databases">
        <title>Arthrobacter sp. nov., an bacterium isolated from biocrust in Mu Us Desert.</title>
        <authorList>
            <person name="Lixiong L."/>
        </authorList>
    </citation>
    <scope>NUCLEOTIDE SEQUENCE [LARGE SCALE GENOMIC DNA]</scope>
    <source>
        <strain evidence="1 2">SLN-3</strain>
    </source>
</reference>
<gene>
    <name evidence="1" type="ORF">E2F48_12620</name>
</gene>
<dbReference type="EMBL" id="SMTK01000004">
    <property type="protein sequence ID" value="TDK24663.1"/>
    <property type="molecule type" value="Genomic_DNA"/>
</dbReference>
<dbReference type="OrthoDB" id="3522185at2"/>
<organism evidence="1 2">
    <name type="scientific">Arthrobacter crusticola</name>
    <dbReference type="NCBI Taxonomy" id="2547960"/>
    <lineage>
        <taxon>Bacteria</taxon>
        <taxon>Bacillati</taxon>
        <taxon>Actinomycetota</taxon>
        <taxon>Actinomycetes</taxon>
        <taxon>Micrococcales</taxon>
        <taxon>Micrococcaceae</taxon>
        <taxon>Arthrobacter</taxon>
    </lineage>
</organism>
<evidence type="ECO:0000313" key="2">
    <source>
        <dbReference type="Proteomes" id="UP000295411"/>
    </source>
</evidence>
<accession>A0A4R5TUE8</accession>
<name>A0A4R5TUE8_9MICC</name>
<dbReference type="Proteomes" id="UP000295411">
    <property type="component" value="Unassembled WGS sequence"/>
</dbReference>
<comment type="caution">
    <text evidence="1">The sequence shown here is derived from an EMBL/GenBank/DDBJ whole genome shotgun (WGS) entry which is preliminary data.</text>
</comment>
<evidence type="ECO:0000313" key="1">
    <source>
        <dbReference type="EMBL" id="TDK24663.1"/>
    </source>
</evidence>